<organism evidence="2 3">
    <name type="scientific">Leadbettera azotonutricia (strain ATCC BAA-888 / DSM 13862 / ZAS-9)</name>
    <name type="common">Treponema azotonutricium</name>
    <dbReference type="NCBI Taxonomy" id="545695"/>
    <lineage>
        <taxon>Bacteria</taxon>
        <taxon>Pseudomonadati</taxon>
        <taxon>Spirochaetota</taxon>
        <taxon>Spirochaetia</taxon>
        <taxon>Spirochaetales</taxon>
        <taxon>Breznakiellaceae</taxon>
        <taxon>Leadbettera</taxon>
    </lineage>
</organism>
<dbReference type="AlphaFoldDB" id="F5Y8G6"/>
<feature type="transmembrane region" description="Helical" evidence="1">
    <location>
        <begin position="205"/>
        <end position="225"/>
    </location>
</feature>
<evidence type="ECO:0000313" key="3">
    <source>
        <dbReference type="Proteomes" id="UP000009222"/>
    </source>
</evidence>
<dbReference type="RefSeq" id="WP_015712215.1">
    <property type="nucleotide sequence ID" value="NC_015577.1"/>
</dbReference>
<keyword evidence="1" id="KW-1133">Transmembrane helix</keyword>
<evidence type="ECO:0000256" key="1">
    <source>
        <dbReference type="SAM" id="Phobius"/>
    </source>
</evidence>
<keyword evidence="1" id="KW-0472">Membrane</keyword>
<gene>
    <name evidence="2" type="ordered locus">TREAZ_3354</name>
</gene>
<sequence>MKKYLEVARVLFKTQLVYRFDVIMSALTVAGRALFAWILWGAVFASREQVGAFTFRTMLSYYIVSAFLASLDLSEGISGEVSARIRNGTFSKFMVIPAGPQRYFLAQNFGAAAYYGLFGLACAAVMVFIFRLDLAITDSRLIFFCAFIMEGIGLVFMASYHYFIGILCFKFQDTSFFIYVQGHIIAFTSGILIPLSLLPDGVRALFRFLPFYYVNYLPAMLLTGQEVKAEALPGLLIISAWVVFMLTASRAMYHHLRVHYDGVGI</sequence>
<dbReference type="InParanoid" id="F5Y8G6"/>
<dbReference type="OrthoDB" id="9788195at2"/>
<evidence type="ECO:0000313" key="2">
    <source>
        <dbReference type="EMBL" id="AEF81668.1"/>
    </source>
</evidence>
<name>F5Y8G6_LEAAZ</name>
<feature type="transmembrane region" description="Helical" evidence="1">
    <location>
        <begin position="20"/>
        <end position="43"/>
    </location>
</feature>
<keyword evidence="1" id="KW-0812">Transmembrane</keyword>
<feature type="transmembrane region" description="Helical" evidence="1">
    <location>
        <begin position="231"/>
        <end position="248"/>
    </location>
</feature>
<dbReference type="Proteomes" id="UP000009222">
    <property type="component" value="Chromosome"/>
</dbReference>
<dbReference type="KEGG" id="taz:TREAZ_3354"/>
<reference evidence="3" key="1">
    <citation type="submission" date="2009-12" db="EMBL/GenBank/DDBJ databases">
        <title>Complete sequence of Treponema azotonutricium strain ZAS-9.</title>
        <authorList>
            <person name="Tetu S.G."/>
            <person name="Matson E."/>
            <person name="Ren Q."/>
            <person name="Seshadri R."/>
            <person name="Elbourne L."/>
            <person name="Hassan K.A."/>
            <person name="Durkin A."/>
            <person name="Radune D."/>
            <person name="Mohamoud Y."/>
            <person name="Shay R."/>
            <person name="Jin S."/>
            <person name="Zhang X."/>
            <person name="Lucey K."/>
            <person name="Ballor N.R."/>
            <person name="Ottesen E."/>
            <person name="Rosenthal R."/>
            <person name="Allen A."/>
            <person name="Leadbetter J.R."/>
            <person name="Paulsen I.T."/>
        </authorList>
    </citation>
    <scope>NUCLEOTIDE SEQUENCE [LARGE SCALE GENOMIC DNA]</scope>
    <source>
        <strain evidence="3">ATCC BAA-888 / DSM 13862 / ZAS-9</strain>
    </source>
</reference>
<feature type="transmembrane region" description="Helical" evidence="1">
    <location>
        <begin position="142"/>
        <end position="164"/>
    </location>
</feature>
<dbReference type="PANTHER" id="PTHR36832">
    <property type="entry name" value="SLR1174 PROTEIN-RELATED"/>
    <property type="match status" value="1"/>
</dbReference>
<dbReference type="eggNOG" id="COG4587">
    <property type="taxonomic scope" value="Bacteria"/>
</dbReference>
<reference evidence="2 3" key="2">
    <citation type="journal article" date="2011" name="ISME J.">
        <title>RNA-seq reveals cooperative metabolic interactions between two termite-gut spirochete species in co-culture.</title>
        <authorList>
            <person name="Rosenthal A.Z."/>
            <person name="Matson E.G."/>
            <person name="Eldar A."/>
            <person name="Leadbetter J.R."/>
        </authorList>
    </citation>
    <scope>NUCLEOTIDE SEQUENCE [LARGE SCALE GENOMIC DNA]</scope>
    <source>
        <strain evidence="3">ATCC BAA-888 / DSM 13862 / ZAS-9</strain>
    </source>
</reference>
<dbReference type="STRING" id="545695.TREAZ_3354"/>
<feature type="transmembrane region" description="Helical" evidence="1">
    <location>
        <begin position="112"/>
        <end position="130"/>
    </location>
</feature>
<proteinExistence type="predicted"/>
<dbReference type="PANTHER" id="PTHR36832:SF1">
    <property type="entry name" value="SLR1174 PROTEIN"/>
    <property type="match status" value="1"/>
</dbReference>
<dbReference type="EMBL" id="CP001841">
    <property type="protein sequence ID" value="AEF81668.1"/>
    <property type="molecule type" value="Genomic_DNA"/>
</dbReference>
<feature type="transmembrane region" description="Helical" evidence="1">
    <location>
        <begin position="176"/>
        <end position="198"/>
    </location>
</feature>
<accession>F5Y8G6</accession>
<protein>
    <submittedName>
        <fullName evidence="2">ABC transporter, permease protein</fullName>
    </submittedName>
</protein>
<keyword evidence="3" id="KW-1185">Reference proteome</keyword>
<dbReference type="HOGENOM" id="CLU_084465_1_0_12"/>